<keyword evidence="3" id="KW-1185">Reference proteome</keyword>
<feature type="compositionally biased region" description="Low complexity" evidence="1">
    <location>
        <begin position="64"/>
        <end position="77"/>
    </location>
</feature>
<proteinExistence type="predicted"/>
<feature type="region of interest" description="Disordered" evidence="1">
    <location>
        <begin position="186"/>
        <end position="237"/>
    </location>
</feature>
<name>A0AAV7V276_PLEWA</name>
<comment type="caution">
    <text evidence="2">The sequence shown here is derived from an EMBL/GenBank/DDBJ whole genome shotgun (WGS) entry which is preliminary data.</text>
</comment>
<reference evidence="2" key="1">
    <citation type="journal article" date="2022" name="bioRxiv">
        <title>Sequencing and chromosome-scale assembly of the giantPleurodeles waltlgenome.</title>
        <authorList>
            <person name="Brown T."/>
            <person name="Elewa A."/>
            <person name="Iarovenko S."/>
            <person name="Subramanian E."/>
            <person name="Araus A.J."/>
            <person name="Petzold A."/>
            <person name="Susuki M."/>
            <person name="Suzuki K.-i.T."/>
            <person name="Hayashi T."/>
            <person name="Toyoda A."/>
            <person name="Oliveira C."/>
            <person name="Osipova E."/>
            <person name="Leigh N.D."/>
            <person name="Simon A."/>
            <person name="Yun M.H."/>
        </authorList>
    </citation>
    <scope>NUCLEOTIDE SEQUENCE</scope>
    <source>
        <strain evidence="2">20211129_DDA</strain>
        <tissue evidence="2">Liver</tissue>
    </source>
</reference>
<dbReference type="Proteomes" id="UP001066276">
    <property type="component" value="Chromosome 2_2"/>
</dbReference>
<organism evidence="2 3">
    <name type="scientific">Pleurodeles waltl</name>
    <name type="common">Iberian ribbed newt</name>
    <dbReference type="NCBI Taxonomy" id="8319"/>
    <lineage>
        <taxon>Eukaryota</taxon>
        <taxon>Metazoa</taxon>
        <taxon>Chordata</taxon>
        <taxon>Craniata</taxon>
        <taxon>Vertebrata</taxon>
        <taxon>Euteleostomi</taxon>
        <taxon>Amphibia</taxon>
        <taxon>Batrachia</taxon>
        <taxon>Caudata</taxon>
        <taxon>Salamandroidea</taxon>
        <taxon>Salamandridae</taxon>
        <taxon>Pleurodelinae</taxon>
        <taxon>Pleurodeles</taxon>
    </lineage>
</organism>
<evidence type="ECO:0000256" key="1">
    <source>
        <dbReference type="SAM" id="MobiDB-lite"/>
    </source>
</evidence>
<feature type="compositionally biased region" description="Polar residues" evidence="1">
    <location>
        <begin position="54"/>
        <end position="63"/>
    </location>
</feature>
<sequence length="237" mass="25508">MALLSQRSIPGVSMSVLPLESQAASPKLSYRTGPPLGYERFISQPSHRPEVRSPNVQAAPQTVQQLPAAPSLPPRSRSNSCHKALTPHRPQKLTRAHRPTSALGRTTSAIESAQAAEPQFCASRSGIPSLGGRPSTRYASPTAARLTGWLRTRSLLLRPSSLCPIRSAPEPRARTSKTRTKDIDKVRAPSPAMGGTCDRTHGLGQDSGSSPKARLAGHLAWPHPPQKIVPKNKCRQI</sequence>
<dbReference type="AlphaFoldDB" id="A0AAV7V276"/>
<feature type="compositionally biased region" description="Basic residues" evidence="1">
    <location>
        <begin position="85"/>
        <end position="98"/>
    </location>
</feature>
<evidence type="ECO:0000313" key="3">
    <source>
        <dbReference type="Proteomes" id="UP001066276"/>
    </source>
</evidence>
<accession>A0AAV7V276</accession>
<protein>
    <submittedName>
        <fullName evidence="2">Uncharacterized protein</fullName>
    </submittedName>
</protein>
<evidence type="ECO:0000313" key="2">
    <source>
        <dbReference type="EMBL" id="KAJ1194048.1"/>
    </source>
</evidence>
<feature type="region of interest" description="Disordered" evidence="1">
    <location>
        <begin position="20"/>
        <end position="100"/>
    </location>
</feature>
<gene>
    <name evidence="2" type="ORF">NDU88_003343</name>
</gene>
<dbReference type="EMBL" id="JANPWB010000004">
    <property type="protein sequence ID" value="KAJ1194048.1"/>
    <property type="molecule type" value="Genomic_DNA"/>
</dbReference>